<organism evidence="1 2">
    <name type="scientific">Senegalia massiliensis</name>
    <dbReference type="NCBI Taxonomy" id="1720316"/>
    <lineage>
        <taxon>Bacteria</taxon>
        <taxon>Bacillati</taxon>
        <taxon>Bacillota</taxon>
        <taxon>Clostridia</taxon>
        <taxon>Eubacteriales</taxon>
        <taxon>Clostridiaceae</taxon>
        <taxon>Senegalia</taxon>
    </lineage>
</organism>
<sequence>MKLLTKSIKRKLPELYSTENIENPCIRVKFFDAYGSYRWYVLEGEEQENGDFLFFGLVDSGRDQELGYFRLSELKSIKYLGRYPRIERDMHLKDGEVHLKDIEGKVGIAV</sequence>
<proteinExistence type="predicted"/>
<dbReference type="RefSeq" id="WP_160198099.1">
    <property type="nucleotide sequence ID" value="NZ_QXXA01000013.1"/>
</dbReference>
<dbReference type="EMBL" id="QXXA01000013">
    <property type="protein sequence ID" value="NBI07629.1"/>
    <property type="molecule type" value="Genomic_DNA"/>
</dbReference>
<keyword evidence="2" id="KW-1185">Reference proteome</keyword>
<gene>
    <name evidence="1" type="ORF">D3Z33_12275</name>
</gene>
<dbReference type="Proteomes" id="UP000467132">
    <property type="component" value="Unassembled WGS sequence"/>
</dbReference>
<reference evidence="1 2" key="1">
    <citation type="submission" date="2018-08" db="EMBL/GenBank/DDBJ databases">
        <title>Murine metabolic-syndrome-specific gut microbial biobank.</title>
        <authorList>
            <person name="Liu C."/>
        </authorList>
    </citation>
    <scope>NUCLEOTIDE SEQUENCE [LARGE SCALE GENOMIC DNA]</scope>
    <source>
        <strain evidence="1 2">583</strain>
    </source>
</reference>
<protein>
    <submittedName>
        <fullName evidence="1">DUF2958 domain-containing protein</fullName>
    </submittedName>
</protein>
<name>A0A845R0U7_9CLOT</name>
<evidence type="ECO:0000313" key="2">
    <source>
        <dbReference type="Proteomes" id="UP000467132"/>
    </source>
</evidence>
<dbReference type="OrthoDB" id="9815272at2"/>
<dbReference type="AlphaFoldDB" id="A0A845R0U7"/>
<dbReference type="InterPro" id="IPR021341">
    <property type="entry name" value="DUF2958"/>
</dbReference>
<comment type="caution">
    <text evidence="1">The sequence shown here is derived from an EMBL/GenBank/DDBJ whole genome shotgun (WGS) entry which is preliminary data.</text>
</comment>
<evidence type="ECO:0000313" key="1">
    <source>
        <dbReference type="EMBL" id="NBI07629.1"/>
    </source>
</evidence>
<dbReference type="Pfam" id="PF11171">
    <property type="entry name" value="DUF2958"/>
    <property type="match status" value="1"/>
</dbReference>
<accession>A0A845R0U7</accession>